<dbReference type="Gramene" id="Zm00001eb131330_T001">
    <property type="protein sequence ID" value="Zm00001eb131330_P001"/>
    <property type="gene ID" value="Zm00001eb131330"/>
</dbReference>
<reference evidence="1" key="2">
    <citation type="submission" date="2019-07" db="EMBL/GenBank/DDBJ databases">
        <authorList>
            <person name="Seetharam A."/>
            <person name="Woodhouse M."/>
            <person name="Cannon E."/>
        </authorList>
    </citation>
    <scope>NUCLEOTIDE SEQUENCE [LARGE SCALE GENOMIC DNA]</scope>
    <source>
        <strain evidence="1">cv. B73</strain>
    </source>
</reference>
<name>A0A804N390_MAIZE</name>
<dbReference type="Proteomes" id="UP000007305">
    <property type="component" value="Chromosome 3"/>
</dbReference>
<dbReference type="AlphaFoldDB" id="A0A804N390"/>
<accession>A0A804N390</accession>
<dbReference type="InParanoid" id="A0A804N390"/>
<reference evidence="2" key="1">
    <citation type="submission" date="2015-12" db="EMBL/GenBank/DDBJ databases">
        <title>Update maize B73 reference genome by single molecule sequencing technologies.</title>
        <authorList>
            <consortium name="Maize Genome Sequencing Project"/>
            <person name="Ware D."/>
        </authorList>
    </citation>
    <scope>NUCLEOTIDE SEQUENCE [LARGE SCALE GENOMIC DNA]</scope>
    <source>
        <strain evidence="2">cv. B73</strain>
    </source>
</reference>
<evidence type="ECO:0000313" key="2">
    <source>
        <dbReference type="Proteomes" id="UP000007305"/>
    </source>
</evidence>
<protein>
    <submittedName>
        <fullName evidence="1">Uncharacterized protein</fullName>
    </submittedName>
</protein>
<dbReference type="EnsemblPlants" id="Zm00001eb131330_T001">
    <property type="protein sequence ID" value="Zm00001eb131330_P001"/>
    <property type="gene ID" value="Zm00001eb131330"/>
</dbReference>
<organism evidence="1 2">
    <name type="scientific">Zea mays</name>
    <name type="common">Maize</name>
    <dbReference type="NCBI Taxonomy" id="4577"/>
    <lineage>
        <taxon>Eukaryota</taxon>
        <taxon>Viridiplantae</taxon>
        <taxon>Streptophyta</taxon>
        <taxon>Embryophyta</taxon>
        <taxon>Tracheophyta</taxon>
        <taxon>Spermatophyta</taxon>
        <taxon>Magnoliopsida</taxon>
        <taxon>Liliopsida</taxon>
        <taxon>Poales</taxon>
        <taxon>Poaceae</taxon>
        <taxon>PACMAD clade</taxon>
        <taxon>Panicoideae</taxon>
        <taxon>Andropogonodae</taxon>
        <taxon>Andropogoneae</taxon>
        <taxon>Tripsacinae</taxon>
        <taxon>Zea</taxon>
    </lineage>
</organism>
<reference evidence="1" key="3">
    <citation type="submission" date="2021-05" db="UniProtKB">
        <authorList>
            <consortium name="EnsemblPlants"/>
        </authorList>
    </citation>
    <scope>IDENTIFICATION</scope>
    <source>
        <strain evidence="1">cv. B73</strain>
    </source>
</reference>
<proteinExistence type="predicted"/>
<sequence length="142" mass="16183">MINNSAVHVMLSKHAKCWSNSSVLQTTSKIRQNRWTLHYSTCTMRLPAWCSRNEDQGKNLSDTQASIFHDMSIQVKYFSYHNIHIYKALAMLKQTFLHKAEVAASKQASSSIRFYKYLSAIKGTSGYPMVFRGSASLVHFSP</sequence>
<keyword evidence="2" id="KW-1185">Reference proteome</keyword>
<evidence type="ECO:0000313" key="1">
    <source>
        <dbReference type="EnsemblPlants" id="Zm00001eb131330_P001"/>
    </source>
</evidence>